<dbReference type="SMART" id="SM00320">
    <property type="entry name" value="WD40"/>
    <property type="match status" value="11"/>
</dbReference>
<dbReference type="Pfam" id="PF13560">
    <property type="entry name" value="HTH_31"/>
    <property type="match status" value="1"/>
</dbReference>
<dbReference type="EMBL" id="JACHMH010000001">
    <property type="protein sequence ID" value="MBB4679755.1"/>
    <property type="molecule type" value="Genomic_DNA"/>
</dbReference>
<dbReference type="InterPro" id="IPR010982">
    <property type="entry name" value="Lambda_DNA-bd_dom_sf"/>
</dbReference>
<evidence type="ECO:0000256" key="3">
    <source>
        <dbReference type="PROSITE-ProRule" id="PRU00221"/>
    </source>
</evidence>
<dbReference type="PROSITE" id="PS50082">
    <property type="entry name" value="WD_REPEATS_2"/>
    <property type="match status" value="7"/>
</dbReference>
<keyword evidence="7" id="KW-1185">Reference proteome</keyword>
<accession>A0A7W7CES1</accession>
<feature type="repeat" description="WD" evidence="3">
    <location>
        <begin position="1112"/>
        <end position="1153"/>
    </location>
</feature>
<proteinExistence type="predicted"/>
<gene>
    <name evidence="6" type="ORF">HNR67_005873</name>
</gene>
<feature type="repeat" description="WD" evidence="3">
    <location>
        <begin position="897"/>
        <end position="938"/>
    </location>
</feature>
<dbReference type="Pfam" id="PF00400">
    <property type="entry name" value="WD40"/>
    <property type="match status" value="9"/>
</dbReference>
<evidence type="ECO:0000256" key="2">
    <source>
        <dbReference type="ARBA" id="ARBA00022737"/>
    </source>
</evidence>
<dbReference type="PROSITE" id="PS50294">
    <property type="entry name" value="WD_REPEATS_REGION"/>
    <property type="match status" value="6"/>
</dbReference>
<sequence>MTEATGFGAGLRRLRTDRGLSLAQVANLVHYSKGYLSNVENGRKPVNPGLARRLDKALDAAGELTGLALEDGQRCPYQGLAAFEAADAGWFFGRDRATAALLGRLADSRTAGLPLVVFGVSGAGKSSLLRAGLVPALDRGALPEAGPVQVITPTARPMSVLPAPGGVLVVDQFEEVFTLCEDPAERREFIDALCAAAKADTLVVLGVRADFFGACLANPCLLAAVRHNQFTVGAMCRRELVEAITGPAERTGLAVEPGLVELLLRDLGVVGEDPAAGYDPGALPLLSYALMGTWQQRTAEAMTVAGYQVTGGIDGAVAAAAERAYEQLGPEAQEAARRVLLRLVRIDERDEPARRRVRFDELLSGEEKPAQAAIETLAEARLLVLDRDTVEITHEALLRAWPRLGDWIAADREGLRLHRQLTQATQEWSSLGHDAGALYSGARLTLAEQWAAEHDSELTGGERDFLRNSAAAGLRRARTRRRLVALLAVLLVLAASATVVATQSQRTMAEQRDLALSRGTIATAVSLQESDPALAVQLRLAAYRRSPGPDTRDALLAAFSQPFRGRFTGHGSDVVTMAFAPAGSLAATASWDHTARLWDIGNPRRPVELAQLPLAEQARAVAFHPGGKLLGVADASSMRLWDITEPRGPRPVTILRGEITWVAFSPDGRTAATGDLKGGTTLWDISDPVQPRERHRLPGHLSGVTSIAFSQDGRLLATSGDTTARIWELGGGEPRLRGVLTAHTASLRTIAFSPDGATLATASWDHTVRLWRTADLRGLATVNAHQSIVWSVAFSPDGRRLASTGGNTILWEVADPSAPRRVSTLPGGTYAVAFSPDGNTVATPDWVQDLRELPLTGHEDVVTSVVFNPAGDLLASGSWDRTVRVWDARRPRPLAVLTGPAAFVRAVAFSPDGTLLAAGSEDGSVWLWDVRDPAAIRPLPPIAVGAGEVGSIAFSRDGKLLATAGHYWVTLWDLAQRRELSRLGNSTTGNLLAAFSPDDRMLTVWARSSPPRQWQITDPGRPTELPRPAGDKSAAAGTFSPDGRILALYHHDDRTVRLLDQSGDLAVLPGQPLLYRLIFAPDGKRLAGAGEDGVVRVWDLSDPRAPVEQARLAGHNGPVPGVIFSPDGAQVVTGGNDRAVRQWDADPDRVAAKICQVAYPRISPEVWERYFPGLEYEPPCPA</sequence>
<dbReference type="PRINTS" id="PR00320">
    <property type="entry name" value="GPROTEINBRPT"/>
</dbReference>
<dbReference type="RefSeq" id="WP_185005464.1">
    <property type="nucleotide sequence ID" value="NZ_JACHMH010000001.1"/>
</dbReference>
<evidence type="ECO:0000313" key="7">
    <source>
        <dbReference type="Proteomes" id="UP000533598"/>
    </source>
</evidence>
<dbReference type="InterPro" id="IPR050349">
    <property type="entry name" value="WD_LIS1/nudF_dynein_reg"/>
</dbReference>
<dbReference type="Proteomes" id="UP000533598">
    <property type="component" value="Unassembled WGS sequence"/>
</dbReference>
<feature type="repeat" description="WD" evidence="3">
    <location>
        <begin position="1079"/>
        <end position="1108"/>
    </location>
</feature>
<evidence type="ECO:0000256" key="4">
    <source>
        <dbReference type="SAM" id="MobiDB-lite"/>
    </source>
</evidence>
<dbReference type="SMART" id="SM00530">
    <property type="entry name" value="HTH_XRE"/>
    <property type="match status" value="1"/>
</dbReference>
<dbReference type="PANTHER" id="PTHR44129">
    <property type="entry name" value="WD REPEAT-CONTAINING PROTEIN POP1"/>
    <property type="match status" value="1"/>
</dbReference>
<protein>
    <submittedName>
        <fullName evidence="6">WD40 repeat protein/transcriptional regulator with XRE-family HTH domain</fullName>
    </submittedName>
</protein>
<dbReference type="InterPro" id="IPR049052">
    <property type="entry name" value="nSTAND1"/>
</dbReference>
<dbReference type="PROSITE" id="PS50943">
    <property type="entry name" value="HTH_CROC1"/>
    <property type="match status" value="1"/>
</dbReference>
<organism evidence="6 7">
    <name type="scientific">Crossiella cryophila</name>
    <dbReference type="NCBI Taxonomy" id="43355"/>
    <lineage>
        <taxon>Bacteria</taxon>
        <taxon>Bacillati</taxon>
        <taxon>Actinomycetota</taxon>
        <taxon>Actinomycetes</taxon>
        <taxon>Pseudonocardiales</taxon>
        <taxon>Pseudonocardiaceae</taxon>
        <taxon>Crossiella</taxon>
    </lineage>
</organism>
<evidence type="ECO:0000259" key="5">
    <source>
        <dbReference type="PROSITE" id="PS50943"/>
    </source>
</evidence>
<keyword evidence="1 3" id="KW-0853">WD repeat</keyword>
<feature type="repeat" description="WD" evidence="3">
    <location>
        <begin position="697"/>
        <end position="737"/>
    </location>
</feature>
<dbReference type="InterPro" id="IPR011047">
    <property type="entry name" value="Quinoprotein_ADH-like_sf"/>
</dbReference>
<dbReference type="CDD" id="cd00093">
    <property type="entry name" value="HTH_XRE"/>
    <property type="match status" value="1"/>
</dbReference>
<dbReference type="InterPro" id="IPR020472">
    <property type="entry name" value="WD40_PAC1"/>
</dbReference>
<dbReference type="InterPro" id="IPR015943">
    <property type="entry name" value="WD40/YVTN_repeat-like_dom_sf"/>
</dbReference>
<dbReference type="InterPro" id="IPR001680">
    <property type="entry name" value="WD40_rpt"/>
</dbReference>
<dbReference type="GO" id="GO:0003677">
    <property type="term" value="F:DNA binding"/>
    <property type="evidence" value="ECO:0007669"/>
    <property type="project" value="InterPro"/>
</dbReference>
<dbReference type="InterPro" id="IPR019775">
    <property type="entry name" value="WD40_repeat_CS"/>
</dbReference>
<feature type="domain" description="HTH cro/C1-type" evidence="5">
    <location>
        <begin position="11"/>
        <end position="64"/>
    </location>
</feature>
<dbReference type="AlphaFoldDB" id="A0A7W7CES1"/>
<feature type="repeat" description="WD" evidence="3">
    <location>
        <begin position="567"/>
        <end position="600"/>
    </location>
</feature>
<dbReference type="Gene3D" id="1.10.260.40">
    <property type="entry name" value="lambda repressor-like DNA-binding domains"/>
    <property type="match status" value="1"/>
</dbReference>
<dbReference type="SUPFAM" id="SSF50998">
    <property type="entry name" value="Quinoprotein alcohol dehydrogenase-like"/>
    <property type="match status" value="2"/>
</dbReference>
<dbReference type="InterPro" id="IPR001387">
    <property type="entry name" value="Cro/C1-type_HTH"/>
</dbReference>
<reference evidence="6 7" key="1">
    <citation type="submission" date="2020-08" db="EMBL/GenBank/DDBJ databases">
        <title>Sequencing the genomes of 1000 actinobacteria strains.</title>
        <authorList>
            <person name="Klenk H.-P."/>
        </authorList>
    </citation>
    <scope>NUCLEOTIDE SEQUENCE [LARGE SCALE GENOMIC DNA]</scope>
    <source>
        <strain evidence="6 7">DSM 44230</strain>
    </source>
</reference>
<dbReference type="PROSITE" id="PS00678">
    <property type="entry name" value="WD_REPEATS_1"/>
    <property type="match status" value="4"/>
</dbReference>
<dbReference type="Gene3D" id="2.130.10.10">
    <property type="entry name" value="YVTN repeat-like/Quinoprotein amine dehydrogenase"/>
    <property type="match status" value="5"/>
</dbReference>
<name>A0A7W7CES1_9PSEU</name>
<dbReference type="SUPFAM" id="SSF47413">
    <property type="entry name" value="lambda repressor-like DNA-binding domains"/>
    <property type="match status" value="1"/>
</dbReference>
<feature type="repeat" description="WD" evidence="3">
    <location>
        <begin position="855"/>
        <end position="896"/>
    </location>
</feature>
<keyword evidence="2" id="KW-0677">Repeat</keyword>
<feature type="region of interest" description="Disordered" evidence="4">
    <location>
        <begin position="1009"/>
        <end position="1037"/>
    </location>
</feature>
<evidence type="ECO:0000256" key="1">
    <source>
        <dbReference type="ARBA" id="ARBA00022574"/>
    </source>
</evidence>
<dbReference type="Pfam" id="PF20703">
    <property type="entry name" value="nSTAND1"/>
    <property type="match status" value="1"/>
</dbReference>
<feature type="repeat" description="WD" evidence="3">
    <location>
        <begin position="740"/>
        <end position="781"/>
    </location>
</feature>
<comment type="caution">
    <text evidence="6">The sequence shown here is derived from an EMBL/GenBank/DDBJ whole genome shotgun (WGS) entry which is preliminary data.</text>
</comment>
<evidence type="ECO:0000313" key="6">
    <source>
        <dbReference type="EMBL" id="MBB4679755.1"/>
    </source>
</evidence>
<dbReference type="CDD" id="cd00200">
    <property type="entry name" value="WD40"/>
    <property type="match status" value="2"/>
</dbReference>